<feature type="transmembrane region" description="Helical" evidence="1">
    <location>
        <begin position="301"/>
        <end position="319"/>
    </location>
</feature>
<evidence type="ECO:0000313" key="3">
    <source>
        <dbReference type="Proteomes" id="UP000523863"/>
    </source>
</evidence>
<dbReference type="AlphaFoldDB" id="A0A7W8Y9K2"/>
<feature type="transmembrane region" description="Helical" evidence="1">
    <location>
        <begin position="132"/>
        <end position="152"/>
    </location>
</feature>
<dbReference type="EMBL" id="JACHBL010000001">
    <property type="protein sequence ID" value="MBB5597444.1"/>
    <property type="molecule type" value="Genomic_DNA"/>
</dbReference>
<comment type="caution">
    <text evidence="2">The sequence shown here is derived from an EMBL/GenBank/DDBJ whole genome shotgun (WGS) entry which is preliminary data.</text>
</comment>
<dbReference type="RefSeq" id="WP_183640456.1">
    <property type="nucleotide sequence ID" value="NZ_JACHBL010000001.1"/>
</dbReference>
<evidence type="ECO:0000313" key="2">
    <source>
        <dbReference type="EMBL" id="MBB5597444.1"/>
    </source>
</evidence>
<feature type="transmembrane region" description="Helical" evidence="1">
    <location>
        <begin position="369"/>
        <end position="394"/>
    </location>
</feature>
<feature type="transmembrane region" description="Helical" evidence="1">
    <location>
        <begin position="479"/>
        <end position="500"/>
    </location>
</feature>
<sequence length="522" mass="56264">MVAHLLSLKWRLLVNGFKRSTWQLVGTIIGGLYALFWVVMLGIGSFYLAEQPLDLRGSVGVLVTSVVLLGWALIPVFLTGVDLTLDPARFNTFVLTRRDLSVGLLLSGFIGIPATLTLLVFLSQTLMWRPNLAAMAAAIISAILAALMSQVLSRLVSTAALSITANRRFRDIAAVLLFIPLMLLGPAISSLADSFDRALEWIPTVAQVLSWTPLGIFAAIPWDVAQSNMLLAALRMLISVIYLAVFAWIWSFMLMRSIENPSVAKASRKVDGLGIFSRVPATPWGAVTARALIYWLKDPRYAGSLVVVPLMLVIAWFMYNQSGSPLMVLWAGPVVFALMGFGISADVSYDSTAFSLHALSGMKGADDRWGRAIACALVALPLFMILSIGVPLILGDSTLIPALVGMNACALLASIGISSIASARYTYAVPLPGESPFKSHPGSGVRMAVTQMGIMLAMTILSAPAIGLLIAYSVTNNSMWAWVLLLVGLVLGAIYLLVGVRVGGKWLESRWPELMQATVRNR</sequence>
<feature type="transmembrane region" description="Helical" evidence="1">
    <location>
        <begin position="400"/>
        <end position="427"/>
    </location>
</feature>
<feature type="transmembrane region" description="Helical" evidence="1">
    <location>
        <begin position="172"/>
        <end position="189"/>
    </location>
</feature>
<accession>A0A7W8Y9K2</accession>
<keyword evidence="1" id="KW-0472">Membrane</keyword>
<keyword evidence="1" id="KW-0812">Transmembrane</keyword>
<feature type="transmembrane region" description="Helical" evidence="1">
    <location>
        <begin position="201"/>
        <end position="220"/>
    </location>
</feature>
<feature type="transmembrane region" description="Helical" evidence="1">
    <location>
        <begin position="21"/>
        <end position="47"/>
    </location>
</feature>
<name>A0A7W8Y9K2_9MICC</name>
<feature type="transmembrane region" description="Helical" evidence="1">
    <location>
        <begin position="325"/>
        <end position="349"/>
    </location>
</feature>
<protein>
    <submittedName>
        <fullName evidence="2">ABC-2 type transport system permease protein</fullName>
    </submittedName>
</protein>
<reference evidence="2 3" key="1">
    <citation type="submission" date="2020-08" db="EMBL/GenBank/DDBJ databases">
        <title>Sequencing the genomes of 1000 actinobacteria strains.</title>
        <authorList>
            <person name="Klenk H.-P."/>
        </authorList>
    </citation>
    <scope>NUCLEOTIDE SEQUENCE [LARGE SCALE GENOMIC DNA]</scope>
    <source>
        <strain evidence="2 3">DSM 23694</strain>
    </source>
</reference>
<feature type="transmembrane region" description="Helical" evidence="1">
    <location>
        <begin position="232"/>
        <end position="255"/>
    </location>
</feature>
<feature type="transmembrane region" description="Helical" evidence="1">
    <location>
        <begin position="448"/>
        <end position="473"/>
    </location>
</feature>
<keyword evidence="1" id="KW-1133">Transmembrane helix</keyword>
<evidence type="ECO:0000256" key="1">
    <source>
        <dbReference type="SAM" id="Phobius"/>
    </source>
</evidence>
<keyword evidence="3" id="KW-1185">Reference proteome</keyword>
<feature type="transmembrane region" description="Helical" evidence="1">
    <location>
        <begin position="59"/>
        <end position="81"/>
    </location>
</feature>
<organism evidence="2 3">
    <name type="scientific">Neomicrococcus lactis</name>
    <dbReference type="NCBI Taxonomy" id="732241"/>
    <lineage>
        <taxon>Bacteria</taxon>
        <taxon>Bacillati</taxon>
        <taxon>Actinomycetota</taxon>
        <taxon>Actinomycetes</taxon>
        <taxon>Micrococcales</taxon>
        <taxon>Micrococcaceae</taxon>
        <taxon>Neomicrococcus</taxon>
    </lineage>
</organism>
<gene>
    <name evidence="2" type="ORF">BKA12_000524</name>
</gene>
<feature type="transmembrane region" description="Helical" evidence="1">
    <location>
        <begin position="102"/>
        <end position="126"/>
    </location>
</feature>
<dbReference type="Proteomes" id="UP000523863">
    <property type="component" value="Unassembled WGS sequence"/>
</dbReference>
<proteinExistence type="predicted"/>